<dbReference type="InterPro" id="IPR036188">
    <property type="entry name" value="FAD/NAD-bd_sf"/>
</dbReference>
<sequence length="430" mass="46438">MIGVVGDSLSGLVCAYRLARAGYDVSVFAESTVDAMPAHAWPTARLHPSDSSTRSLLADLGFEHRLAWDEARIGFYDDGTIHPFNTRTERAAHPRLSLRETVRLEALFAGIARDGDARLGISRSIPIHPEDYDDVPLKSHLESSSTEQTAAAIWTPVLEGRFGAGADALSAAPLLEWVRRRRETRRRGVLEGGGQSLVDALVAEIGTEKVRARPRVTDVVTEAGSLQSVRLERNGELTTQPLEALVIATGPESIGRLTEYDAGIETVTPTFVTISTTRALTGCHEVFVADSAPFDRIVTPTTIDSRADDRTVHTMVRYARSNESSAESAPPADLERRWLAALGELFPPFDRGGLESVETTTGTTKPITSRGYLERVVPYDLETAVADGVFYAGTASRATYPELRLEGAVAAGDAGAERVMAALEPAERPS</sequence>
<dbReference type="RefSeq" id="WP_342807647.1">
    <property type="nucleotide sequence ID" value="NZ_JAOPJZ010000003.1"/>
</dbReference>
<keyword evidence="3" id="KW-1185">Reference proteome</keyword>
<dbReference type="InterPro" id="IPR050464">
    <property type="entry name" value="Zeta_carotene_desat/Oxidored"/>
</dbReference>
<feature type="domain" description="Amine oxidase" evidence="1">
    <location>
        <begin position="45"/>
        <end position="420"/>
    </location>
</feature>
<proteinExistence type="predicted"/>
<dbReference type="SUPFAM" id="SSF51905">
    <property type="entry name" value="FAD/NAD(P)-binding domain"/>
    <property type="match status" value="1"/>
</dbReference>
<dbReference type="PANTHER" id="PTHR42923:SF3">
    <property type="entry name" value="PROTOPORPHYRINOGEN OXIDASE"/>
    <property type="match status" value="1"/>
</dbReference>
<dbReference type="Pfam" id="PF01593">
    <property type="entry name" value="Amino_oxidase"/>
    <property type="match status" value="1"/>
</dbReference>
<dbReference type="PANTHER" id="PTHR42923">
    <property type="entry name" value="PROTOPORPHYRINOGEN OXIDASE"/>
    <property type="match status" value="1"/>
</dbReference>
<dbReference type="Gene3D" id="3.50.50.60">
    <property type="entry name" value="FAD/NAD(P)-binding domain"/>
    <property type="match status" value="1"/>
</dbReference>
<dbReference type="GO" id="GO:0016491">
    <property type="term" value="F:oxidoreductase activity"/>
    <property type="evidence" value="ECO:0007669"/>
    <property type="project" value="InterPro"/>
</dbReference>
<dbReference type="AlphaFoldDB" id="A0AAP2Z6K1"/>
<protein>
    <submittedName>
        <fullName evidence="2">FAD-dependent oxidoreductase</fullName>
    </submittedName>
</protein>
<dbReference type="EMBL" id="JAOPJZ010000003">
    <property type="protein sequence ID" value="MCU4751649.1"/>
    <property type="molecule type" value="Genomic_DNA"/>
</dbReference>
<name>A0AAP2Z6K1_9EURY</name>
<organism evidence="2 3">
    <name type="scientific">Natronosalvus hydrolyticus</name>
    <dbReference type="NCBI Taxonomy" id="2979988"/>
    <lineage>
        <taxon>Archaea</taxon>
        <taxon>Methanobacteriati</taxon>
        <taxon>Methanobacteriota</taxon>
        <taxon>Stenosarchaea group</taxon>
        <taxon>Halobacteria</taxon>
        <taxon>Halobacteriales</taxon>
        <taxon>Natrialbaceae</taxon>
        <taxon>Natronosalvus</taxon>
    </lineage>
</organism>
<accession>A0AAP2Z6K1</accession>
<dbReference type="Proteomes" id="UP001321047">
    <property type="component" value="Unassembled WGS sequence"/>
</dbReference>
<reference evidence="2 3" key="1">
    <citation type="submission" date="2022-09" db="EMBL/GenBank/DDBJ databases">
        <title>Enrichment on poylsaccharides allowed isolation of novel metabolic and taxonomic groups of Haloarchaea.</title>
        <authorList>
            <person name="Sorokin D.Y."/>
            <person name="Elcheninov A.G."/>
            <person name="Khizhniak T.V."/>
            <person name="Kolganova T.V."/>
            <person name="Kublanov I.V."/>
        </authorList>
    </citation>
    <scope>NUCLEOTIDE SEQUENCE [LARGE SCALE GENOMIC DNA]</scope>
    <source>
        <strain evidence="2 3">AArc-curdl1</strain>
    </source>
</reference>
<evidence type="ECO:0000313" key="3">
    <source>
        <dbReference type="Proteomes" id="UP001321047"/>
    </source>
</evidence>
<evidence type="ECO:0000259" key="1">
    <source>
        <dbReference type="Pfam" id="PF01593"/>
    </source>
</evidence>
<evidence type="ECO:0000313" key="2">
    <source>
        <dbReference type="EMBL" id="MCU4751649.1"/>
    </source>
</evidence>
<comment type="caution">
    <text evidence="2">The sequence shown here is derived from an EMBL/GenBank/DDBJ whole genome shotgun (WGS) entry which is preliminary data.</text>
</comment>
<gene>
    <name evidence="2" type="ORF">OB919_06595</name>
</gene>
<dbReference type="InterPro" id="IPR002937">
    <property type="entry name" value="Amino_oxidase"/>
</dbReference>